<protein>
    <submittedName>
        <fullName evidence="2">Uncharacterized protein</fullName>
    </submittedName>
</protein>
<organism evidence="1 2">
    <name type="scientific">Syphacia muris</name>
    <dbReference type="NCBI Taxonomy" id="451379"/>
    <lineage>
        <taxon>Eukaryota</taxon>
        <taxon>Metazoa</taxon>
        <taxon>Ecdysozoa</taxon>
        <taxon>Nematoda</taxon>
        <taxon>Chromadorea</taxon>
        <taxon>Rhabditida</taxon>
        <taxon>Spirurina</taxon>
        <taxon>Oxyuridomorpha</taxon>
        <taxon>Oxyuroidea</taxon>
        <taxon>Oxyuridae</taxon>
        <taxon>Syphacia</taxon>
    </lineage>
</organism>
<evidence type="ECO:0000313" key="1">
    <source>
        <dbReference type="Proteomes" id="UP000046393"/>
    </source>
</evidence>
<reference evidence="2" key="1">
    <citation type="submission" date="2017-02" db="UniProtKB">
        <authorList>
            <consortium name="WormBaseParasite"/>
        </authorList>
    </citation>
    <scope>IDENTIFICATION</scope>
</reference>
<keyword evidence="1" id="KW-1185">Reference proteome</keyword>
<accession>A0A0N5AJG8</accession>
<dbReference type="Proteomes" id="UP000046393">
    <property type="component" value="Unplaced"/>
</dbReference>
<dbReference type="AlphaFoldDB" id="A0A0N5AJG8"/>
<dbReference type="WBParaSite" id="SMUV_0000460701-mRNA-1">
    <property type="protein sequence ID" value="SMUV_0000460701-mRNA-1"/>
    <property type="gene ID" value="SMUV_0000460701"/>
</dbReference>
<proteinExistence type="predicted"/>
<sequence length="276" mass="30342">MSTRNGTIGHNIYTRPDIDIEMGEACSPSASFLYKYFDVFRTRSHNGSSSNSDDYFDQLEAELELIPPTAAPPPHCRYGRLFSESQKSVSNCKQKTRIVVFENEDVFDTDDSVVAGTPARSVKVTSEVTSGRRRCARHISVCVGEVQNGAVNSSVQSCPRSQLRNEHLKQLYVDTGLANRSNPTDSMQYEATTSSYTLHGLSHKPLSKSTFSDADNYGVSRLRGGAEYTGCRPQVVLKSHYSVDSGLDSPISNCALLFKELAAAQIPLVFHQLSLA</sequence>
<evidence type="ECO:0000313" key="2">
    <source>
        <dbReference type="WBParaSite" id="SMUV_0000460701-mRNA-1"/>
    </source>
</evidence>
<name>A0A0N5AJG8_9BILA</name>